<dbReference type="GO" id="GO:0008168">
    <property type="term" value="F:methyltransferase activity"/>
    <property type="evidence" value="ECO:0007669"/>
    <property type="project" value="UniProtKB-KW"/>
</dbReference>
<dbReference type="Pfam" id="PF05175">
    <property type="entry name" value="MTS"/>
    <property type="match status" value="1"/>
</dbReference>
<organism evidence="2 3">
    <name type="scientific">Pseudothermotoga lettingae (strain ATCC BAA-301 / DSM 14385 / NBRC 107922 / TMO)</name>
    <name type="common">Thermotoga lettingae</name>
    <dbReference type="NCBI Taxonomy" id="416591"/>
    <lineage>
        <taxon>Bacteria</taxon>
        <taxon>Thermotogati</taxon>
        <taxon>Thermotogota</taxon>
        <taxon>Thermotogae</taxon>
        <taxon>Thermotogales</taxon>
        <taxon>Thermotogaceae</taxon>
        <taxon>Pseudothermotoga</taxon>
    </lineage>
</organism>
<dbReference type="KEGG" id="tle:Tlet_0294"/>
<dbReference type="InterPro" id="IPR029063">
    <property type="entry name" value="SAM-dependent_MTases_sf"/>
</dbReference>
<accession>A8F3Y0</accession>
<dbReference type="GO" id="GO:0032259">
    <property type="term" value="P:methylation"/>
    <property type="evidence" value="ECO:0007669"/>
    <property type="project" value="UniProtKB-KW"/>
</dbReference>
<keyword evidence="3" id="KW-1185">Reference proteome</keyword>
<feature type="domain" description="Methyltransferase small" evidence="1">
    <location>
        <begin position="31"/>
        <end position="170"/>
    </location>
</feature>
<protein>
    <submittedName>
        <fullName evidence="2">Methyltransferase small</fullName>
    </submittedName>
</protein>
<dbReference type="Proteomes" id="UP000002016">
    <property type="component" value="Chromosome"/>
</dbReference>
<dbReference type="RefSeq" id="WP_012002345.1">
    <property type="nucleotide sequence ID" value="NC_009828.1"/>
</dbReference>
<dbReference type="CDD" id="cd02440">
    <property type="entry name" value="AdoMet_MTases"/>
    <property type="match status" value="1"/>
</dbReference>
<dbReference type="PANTHER" id="PTHR47739:SF1">
    <property type="entry name" value="TRNA1(VAL) (ADENINE(37)-N6)-METHYLTRANSFERASE"/>
    <property type="match status" value="1"/>
</dbReference>
<reference evidence="2 3" key="1">
    <citation type="submission" date="2007-08" db="EMBL/GenBank/DDBJ databases">
        <title>Complete sequence of Thermotoga lettingae TMO.</title>
        <authorList>
            <consortium name="US DOE Joint Genome Institute"/>
            <person name="Copeland A."/>
            <person name="Lucas S."/>
            <person name="Lapidus A."/>
            <person name="Barry K."/>
            <person name="Glavina del Rio T."/>
            <person name="Dalin E."/>
            <person name="Tice H."/>
            <person name="Pitluck S."/>
            <person name="Foster B."/>
            <person name="Bruce D."/>
            <person name="Schmutz J."/>
            <person name="Larimer F."/>
            <person name="Land M."/>
            <person name="Hauser L."/>
            <person name="Kyrpides N."/>
            <person name="Mikhailova N."/>
            <person name="Nelson K."/>
            <person name="Gogarten J.P."/>
            <person name="Noll K."/>
            <person name="Richardson P."/>
        </authorList>
    </citation>
    <scope>NUCLEOTIDE SEQUENCE [LARGE SCALE GENOMIC DNA]</scope>
    <source>
        <strain evidence="3">ATCC BAA-301 / DSM 14385 / NBRC 107922 / TMO</strain>
    </source>
</reference>
<keyword evidence="2" id="KW-0489">Methyltransferase</keyword>
<proteinExistence type="predicted"/>
<dbReference type="STRING" id="416591.Tlet_0294"/>
<dbReference type="SUPFAM" id="SSF53335">
    <property type="entry name" value="S-adenosyl-L-methionine-dependent methyltransferases"/>
    <property type="match status" value="1"/>
</dbReference>
<dbReference type="InterPro" id="IPR050210">
    <property type="entry name" value="tRNA_Adenine-N(6)_MTase"/>
</dbReference>
<evidence type="ECO:0000259" key="1">
    <source>
        <dbReference type="Pfam" id="PF05175"/>
    </source>
</evidence>
<evidence type="ECO:0000313" key="3">
    <source>
        <dbReference type="Proteomes" id="UP000002016"/>
    </source>
</evidence>
<dbReference type="InterPro" id="IPR007848">
    <property type="entry name" value="Small_mtfrase_dom"/>
</dbReference>
<dbReference type="Gene3D" id="3.40.50.150">
    <property type="entry name" value="Vaccinia Virus protein VP39"/>
    <property type="match status" value="1"/>
</dbReference>
<reference evidence="2 3" key="2">
    <citation type="journal article" date="2009" name="Proc. Natl. Acad. Sci. U.S.A.">
        <title>On the chimeric nature, thermophilic origin, and phylogenetic placement of the Thermotogales.</title>
        <authorList>
            <person name="Zhaxybayeva O."/>
            <person name="Swithers K.S."/>
            <person name="Lapierre P."/>
            <person name="Fournier G.P."/>
            <person name="Bickhart D.M."/>
            <person name="DeBoy R.T."/>
            <person name="Nelson K.E."/>
            <person name="Nesbo C.L."/>
            <person name="Doolittle W.F."/>
            <person name="Gogarten J.P."/>
            <person name="Noll K.M."/>
        </authorList>
    </citation>
    <scope>NUCLEOTIDE SEQUENCE [LARGE SCALE GENOMIC DNA]</scope>
    <source>
        <strain evidence="3">ATCC BAA-301 / DSM 14385 / NBRC 107922 / TMO</strain>
    </source>
</reference>
<keyword evidence="2" id="KW-0808">Transferase</keyword>
<dbReference type="HOGENOM" id="CLU_061983_3_1_0"/>
<dbReference type="PANTHER" id="PTHR47739">
    <property type="entry name" value="TRNA1(VAL) (ADENINE(37)-N6)-METHYLTRANSFERASE"/>
    <property type="match status" value="1"/>
</dbReference>
<gene>
    <name evidence="2" type="ordered locus">Tlet_0294</name>
</gene>
<dbReference type="EMBL" id="CP000812">
    <property type="protein sequence ID" value="ABV32864.1"/>
    <property type="molecule type" value="Genomic_DNA"/>
</dbReference>
<name>A8F3Y0_PSELT</name>
<evidence type="ECO:0000313" key="2">
    <source>
        <dbReference type="EMBL" id="ABV32864.1"/>
    </source>
</evidence>
<dbReference type="eggNOG" id="COG4123">
    <property type="taxonomic scope" value="Bacteria"/>
</dbReference>
<sequence>MENLNFENRFDPDILNSIFSPSSSDFYRITHATTLLAWYSKPKKDQRKVIELGCATGVVCAYIASKYNRYVVGIDKDPDLIHLAQRTIQMNNLYGKVDLVNISCKDVSKFFAAESFDMVISNPPHHITGVPSPNEKRRQTRTADFETVREFVEAAAYLLKNRGEFVFVLSPTHLIFWINEFLRKKMQPKKILPVYGSSRRDAVLILMRGTKNGGIGFSLEPPIILKRV</sequence>
<dbReference type="AlphaFoldDB" id="A8F3Y0"/>